<reference evidence="2" key="1">
    <citation type="journal article" date="2023" name="Front. Plant Sci.">
        <title>Chromosomal-level genome assembly of Melastoma candidum provides insights into trichome evolution.</title>
        <authorList>
            <person name="Zhong Y."/>
            <person name="Wu W."/>
            <person name="Sun C."/>
            <person name="Zou P."/>
            <person name="Liu Y."/>
            <person name="Dai S."/>
            <person name="Zhou R."/>
        </authorList>
    </citation>
    <scope>NUCLEOTIDE SEQUENCE [LARGE SCALE GENOMIC DNA]</scope>
</reference>
<keyword evidence="2" id="KW-1185">Reference proteome</keyword>
<protein>
    <submittedName>
        <fullName evidence="1">Uncharacterized protein</fullName>
    </submittedName>
</protein>
<evidence type="ECO:0000313" key="2">
    <source>
        <dbReference type="Proteomes" id="UP001057402"/>
    </source>
</evidence>
<proteinExistence type="predicted"/>
<dbReference type="EMBL" id="CM042887">
    <property type="protein sequence ID" value="KAI4331071.1"/>
    <property type="molecule type" value="Genomic_DNA"/>
</dbReference>
<comment type="caution">
    <text evidence="1">The sequence shown here is derived from an EMBL/GenBank/DDBJ whole genome shotgun (WGS) entry which is preliminary data.</text>
</comment>
<sequence length="584" mass="67164">MALGAVLVPNPVAPFHRLLWRRGTDKFRAFATLRQASRGFGVEDRKQPDVIDRRSANWPPNIWDYEFLGSLGTEYGEERFVEQINDLKGEVKGMIGDGHMRASDKLVLIDAVQRLGLGSHFETEIMDAIGLIRELHPNGGGPEFDDLYSDALLFRLSRQHGFQIRQGKLIPSQAVKNVVYVIVSTFSTLVSLSHGFRSVRKILEEEFRGLPEEVVVKGVLSLYEASFYGIKGEFVMDEARIVAFNFLKSLDFENLESFPGNLAKKVQRALDMPIRLRSNRSEARWFMDIYEHDTSMKPNLLRMAKLDYNLVQSYHRTEVAQLSSWWLDLGVERFEVLRDRLMENYLWNNIISFEPRWDISDIDKLPPVIRAAYLALYNSTNESAYQVMRDQGVNILPHLQMMWSQHCMGYLREAKWYNSGYIPNFQEYISNGAITIGSFIMLFSYFVGMANYLDKEALDFACNIPSIVYNSSLILRLNNDLATSPYELERGDNLKGVQCYENEHGVSNAEAREAIRAMVEEAWKSMNQQEFEKYPSFVSKDFRKACLGIAQASQFFYQYGDGHGRSDKETKDYIKLLLVESVPI</sequence>
<name>A0ACB9N461_9MYRT</name>
<organism evidence="1 2">
    <name type="scientific">Melastoma candidum</name>
    <dbReference type="NCBI Taxonomy" id="119954"/>
    <lineage>
        <taxon>Eukaryota</taxon>
        <taxon>Viridiplantae</taxon>
        <taxon>Streptophyta</taxon>
        <taxon>Embryophyta</taxon>
        <taxon>Tracheophyta</taxon>
        <taxon>Spermatophyta</taxon>
        <taxon>Magnoliopsida</taxon>
        <taxon>eudicotyledons</taxon>
        <taxon>Gunneridae</taxon>
        <taxon>Pentapetalae</taxon>
        <taxon>rosids</taxon>
        <taxon>malvids</taxon>
        <taxon>Myrtales</taxon>
        <taxon>Melastomataceae</taxon>
        <taxon>Melastomatoideae</taxon>
        <taxon>Melastomateae</taxon>
        <taxon>Melastoma</taxon>
    </lineage>
</organism>
<dbReference type="Proteomes" id="UP001057402">
    <property type="component" value="Chromosome 8"/>
</dbReference>
<evidence type="ECO:0000313" key="1">
    <source>
        <dbReference type="EMBL" id="KAI4331071.1"/>
    </source>
</evidence>
<gene>
    <name evidence="1" type="ORF">MLD38_029294</name>
</gene>
<accession>A0ACB9N461</accession>